<name>A0A1H7KWH3_9GAMM</name>
<evidence type="ECO:0000313" key="2">
    <source>
        <dbReference type="Proteomes" id="UP000198807"/>
    </source>
</evidence>
<keyword evidence="2" id="KW-1185">Reference proteome</keyword>
<proteinExistence type="predicted"/>
<sequence length="92" mass="10333">MNRADRQARKAELEHAIEQQRVDLLVATSRWQSAGRSLDHGWNLLVRFKVPLLVAGGMLLYHSARRPGGVVRLAGRLTTGALIVKRARRLLL</sequence>
<organism evidence="1 2">
    <name type="scientific">Halomonas daqiaonensis</name>
    <dbReference type="NCBI Taxonomy" id="650850"/>
    <lineage>
        <taxon>Bacteria</taxon>
        <taxon>Pseudomonadati</taxon>
        <taxon>Pseudomonadota</taxon>
        <taxon>Gammaproteobacteria</taxon>
        <taxon>Oceanospirillales</taxon>
        <taxon>Halomonadaceae</taxon>
        <taxon>Halomonas</taxon>
    </lineage>
</organism>
<dbReference type="Pfam" id="PF13997">
    <property type="entry name" value="YqjK"/>
    <property type="match status" value="1"/>
</dbReference>
<dbReference type="STRING" id="650850.SAMN04488129_105108"/>
<protein>
    <submittedName>
        <fullName evidence="1">YqjK-like protein</fullName>
    </submittedName>
</protein>
<dbReference type="Proteomes" id="UP000198807">
    <property type="component" value="Unassembled WGS sequence"/>
</dbReference>
<accession>A0A1H7KWH3</accession>
<evidence type="ECO:0000313" key="1">
    <source>
        <dbReference type="EMBL" id="SEK90894.1"/>
    </source>
</evidence>
<dbReference type="RefSeq" id="WP_170840078.1">
    <property type="nucleotide sequence ID" value="NZ_FOBC01000005.1"/>
</dbReference>
<dbReference type="AlphaFoldDB" id="A0A1H7KWH3"/>
<dbReference type="InterPro" id="IPR025612">
    <property type="entry name" value="YqjK"/>
</dbReference>
<dbReference type="EMBL" id="FOBC01000005">
    <property type="protein sequence ID" value="SEK90894.1"/>
    <property type="molecule type" value="Genomic_DNA"/>
</dbReference>
<reference evidence="2" key="1">
    <citation type="submission" date="2016-10" db="EMBL/GenBank/DDBJ databases">
        <authorList>
            <person name="Varghese N."/>
            <person name="Submissions S."/>
        </authorList>
    </citation>
    <scope>NUCLEOTIDE SEQUENCE [LARGE SCALE GENOMIC DNA]</scope>
    <source>
        <strain evidence="2">CGMCC 1.9150</strain>
    </source>
</reference>
<gene>
    <name evidence="1" type="ORF">SAMN04488129_105108</name>
</gene>